<dbReference type="GO" id="GO:0016779">
    <property type="term" value="F:nucleotidyltransferase activity"/>
    <property type="evidence" value="ECO:0007669"/>
    <property type="project" value="InterPro"/>
</dbReference>
<reference evidence="2" key="1">
    <citation type="submission" date="2016-01" db="EMBL/GenBank/DDBJ databases">
        <authorList>
            <person name="Mcilroy J.S."/>
            <person name="Karst M S."/>
            <person name="Albertsen M."/>
        </authorList>
    </citation>
    <scope>NUCLEOTIDE SEQUENCE</scope>
    <source>
        <strain evidence="2">Cfx-K</strain>
    </source>
</reference>
<dbReference type="Proteomes" id="UP000215027">
    <property type="component" value="Chromosome I"/>
</dbReference>
<dbReference type="CDD" id="cd05403">
    <property type="entry name" value="NT_KNTase_like"/>
    <property type="match status" value="1"/>
</dbReference>
<dbReference type="RefSeq" id="WP_095043462.1">
    <property type="nucleotide sequence ID" value="NZ_LN890655.1"/>
</dbReference>
<evidence type="ECO:0000313" key="2">
    <source>
        <dbReference type="EMBL" id="CUS04064.2"/>
    </source>
</evidence>
<dbReference type="InterPro" id="IPR002934">
    <property type="entry name" value="Polymerase_NTP_transf_dom"/>
</dbReference>
<accession>A0A160T2V9</accession>
<dbReference type="InterPro" id="IPR043519">
    <property type="entry name" value="NT_sf"/>
</dbReference>
<proteinExistence type="predicted"/>
<protein>
    <submittedName>
        <fullName evidence="2">DNA polymerase, beta domain protein region</fullName>
    </submittedName>
</protein>
<organism evidence="2 3">
    <name type="scientific">Candidatus Promineifilum breve</name>
    <dbReference type="NCBI Taxonomy" id="1806508"/>
    <lineage>
        <taxon>Bacteria</taxon>
        <taxon>Bacillati</taxon>
        <taxon>Chloroflexota</taxon>
        <taxon>Ardenticatenia</taxon>
        <taxon>Candidatus Promineifilales</taxon>
        <taxon>Candidatus Promineifilaceae</taxon>
        <taxon>Candidatus Promineifilum</taxon>
    </lineage>
</organism>
<dbReference type="PANTHER" id="PTHR43449:SF3">
    <property type="entry name" value="POLYMERASE NUCLEOTIDYL TRANSFERASE DOMAIN-CONTAINING PROTEIN"/>
    <property type="match status" value="1"/>
</dbReference>
<dbReference type="SUPFAM" id="SSF81301">
    <property type="entry name" value="Nucleotidyltransferase"/>
    <property type="match status" value="1"/>
</dbReference>
<gene>
    <name evidence="2" type="ORF">CFX0092_A2186</name>
</gene>
<keyword evidence="3" id="KW-1185">Reference proteome</keyword>
<evidence type="ECO:0000313" key="3">
    <source>
        <dbReference type="Proteomes" id="UP000215027"/>
    </source>
</evidence>
<name>A0A160T2V9_9CHLR</name>
<dbReference type="AlphaFoldDB" id="A0A160T2V9"/>
<dbReference type="PANTHER" id="PTHR43449">
    <property type="entry name" value="NUCLEOTIDYLTRANSFERASE"/>
    <property type="match status" value="1"/>
</dbReference>
<dbReference type="KEGG" id="pbf:CFX0092_A2186"/>
<sequence>MIEELLVEARQQLLDSELERILPLLEEEYAADAVYLFGSAATGDVHQWSDLDLVIIKETDQRFLDRIKDVIELVQPQVGMDIIVYTPQEFGRLSEERPFVREEILAKSKVLCAK</sequence>
<dbReference type="OrthoDB" id="165205at2"/>
<feature type="domain" description="Polymerase nucleotidyl transferase" evidence="1">
    <location>
        <begin position="19"/>
        <end position="106"/>
    </location>
</feature>
<dbReference type="EMBL" id="LN890655">
    <property type="protein sequence ID" value="CUS04064.2"/>
    <property type="molecule type" value="Genomic_DNA"/>
</dbReference>
<evidence type="ECO:0000259" key="1">
    <source>
        <dbReference type="Pfam" id="PF01909"/>
    </source>
</evidence>
<dbReference type="Gene3D" id="3.30.460.10">
    <property type="entry name" value="Beta Polymerase, domain 2"/>
    <property type="match status" value="1"/>
</dbReference>
<dbReference type="Pfam" id="PF01909">
    <property type="entry name" value="NTP_transf_2"/>
    <property type="match status" value="1"/>
</dbReference>